<dbReference type="InterPro" id="IPR001310">
    <property type="entry name" value="Histidine_triad_HIT"/>
</dbReference>
<proteinExistence type="predicted"/>
<dbReference type="PROSITE" id="PS51084">
    <property type="entry name" value="HIT_2"/>
    <property type="match status" value="1"/>
</dbReference>
<sequence>MESCVFCKIVKGEIPCDKTYEDKDFLSFLTIEPVSDGHLLIIPKEHVAWMQDASDETLAGLFKVAKKLMRAIKKGFKADYVQLSVAGEEVPHFHVHLFSRYLNDGLFNFPHKKYKEGEASKIVKKITQAF</sequence>
<dbReference type="Pfam" id="PF01230">
    <property type="entry name" value="HIT"/>
    <property type="match status" value="1"/>
</dbReference>
<evidence type="ECO:0000313" key="6">
    <source>
        <dbReference type="Proteomes" id="UP000179275"/>
    </source>
</evidence>
<reference evidence="5 6" key="1">
    <citation type="journal article" date="2016" name="Nat. Commun.">
        <title>Thousands of microbial genomes shed light on interconnected biogeochemical processes in an aquifer system.</title>
        <authorList>
            <person name="Anantharaman K."/>
            <person name="Brown C.T."/>
            <person name="Hug L.A."/>
            <person name="Sharon I."/>
            <person name="Castelle C.J."/>
            <person name="Probst A.J."/>
            <person name="Thomas B.C."/>
            <person name="Singh A."/>
            <person name="Wilkins M.J."/>
            <person name="Karaoz U."/>
            <person name="Brodie E.L."/>
            <person name="Williams K.H."/>
            <person name="Hubbard S.S."/>
            <person name="Banfield J.F."/>
        </authorList>
    </citation>
    <scope>NUCLEOTIDE SEQUENCE [LARGE SCALE GENOMIC DNA]</scope>
</reference>
<feature type="domain" description="HIT" evidence="4">
    <location>
        <begin position="5"/>
        <end position="107"/>
    </location>
</feature>
<evidence type="ECO:0000256" key="1">
    <source>
        <dbReference type="PIRSR" id="PIRSR601310-1"/>
    </source>
</evidence>
<dbReference type="PRINTS" id="PR00332">
    <property type="entry name" value="HISTRIAD"/>
</dbReference>
<dbReference type="InterPro" id="IPR036265">
    <property type="entry name" value="HIT-like_sf"/>
</dbReference>
<name>A0A1F6W239_9BACT</name>
<dbReference type="GO" id="GO:0003824">
    <property type="term" value="F:catalytic activity"/>
    <property type="evidence" value="ECO:0007669"/>
    <property type="project" value="InterPro"/>
</dbReference>
<dbReference type="EMBL" id="MFUG01000013">
    <property type="protein sequence ID" value="OGI75977.1"/>
    <property type="molecule type" value="Genomic_DNA"/>
</dbReference>
<comment type="caution">
    <text evidence="5">The sequence shown here is derived from an EMBL/GenBank/DDBJ whole genome shotgun (WGS) entry which is preliminary data.</text>
</comment>
<evidence type="ECO:0000256" key="3">
    <source>
        <dbReference type="PROSITE-ProRule" id="PRU00464"/>
    </source>
</evidence>
<dbReference type="GO" id="GO:0009117">
    <property type="term" value="P:nucleotide metabolic process"/>
    <property type="evidence" value="ECO:0007669"/>
    <property type="project" value="TreeGrafter"/>
</dbReference>
<evidence type="ECO:0000313" key="5">
    <source>
        <dbReference type="EMBL" id="OGI75977.1"/>
    </source>
</evidence>
<dbReference type="AlphaFoldDB" id="A0A1F6W239"/>
<dbReference type="STRING" id="1801756.A3C67_01255"/>
<gene>
    <name evidence="5" type="ORF">A3C67_01255</name>
</gene>
<dbReference type="SUPFAM" id="SSF54197">
    <property type="entry name" value="HIT-like"/>
    <property type="match status" value="1"/>
</dbReference>
<dbReference type="Gene3D" id="3.30.428.10">
    <property type="entry name" value="HIT-like"/>
    <property type="match status" value="1"/>
</dbReference>
<evidence type="ECO:0000259" key="4">
    <source>
        <dbReference type="PROSITE" id="PS51084"/>
    </source>
</evidence>
<dbReference type="InterPro" id="IPR011146">
    <property type="entry name" value="HIT-like"/>
</dbReference>
<protein>
    <recommendedName>
        <fullName evidence="4">HIT domain-containing protein</fullName>
    </recommendedName>
</protein>
<dbReference type="Proteomes" id="UP000179275">
    <property type="component" value="Unassembled WGS sequence"/>
</dbReference>
<dbReference type="PANTHER" id="PTHR46648">
    <property type="entry name" value="HIT FAMILY PROTEIN 1"/>
    <property type="match status" value="1"/>
</dbReference>
<evidence type="ECO:0000256" key="2">
    <source>
        <dbReference type="PIRSR" id="PIRSR601310-3"/>
    </source>
</evidence>
<feature type="short sequence motif" description="Histidine triad motif" evidence="2 3">
    <location>
        <begin position="92"/>
        <end position="96"/>
    </location>
</feature>
<organism evidence="5 6">
    <name type="scientific">Candidatus Nomurabacteria bacterium RIFCSPHIGHO2_02_FULL_42_19</name>
    <dbReference type="NCBI Taxonomy" id="1801756"/>
    <lineage>
        <taxon>Bacteria</taxon>
        <taxon>Candidatus Nomuraibacteriota</taxon>
    </lineage>
</organism>
<accession>A0A1F6W239</accession>
<feature type="active site" description="Tele-AMP-histidine intermediate" evidence="1">
    <location>
        <position position="94"/>
    </location>
</feature>
<dbReference type="PANTHER" id="PTHR46648:SF1">
    <property type="entry name" value="ADENOSINE 5'-MONOPHOSPHORAMIDASE HNT1"/>
    <property type="match status" value="1"/>
</dbReference>